<name>A0A841ASB0_9MICO</name>
<reference evidence="2 3" key="1">
    <citation type="submission" date="2020-08" db="EMBL/GenBank/DDBJ databases">
        <title>Sequencing the genomes of 1000 actinobacteria strains.</title>
        <authorList>
            <person name="Klenk H.-P."/>
        </authorList>
    </citation>
    <scope>NUCLEOTIDE SEQUENCE [LARGE SCALE GENOMIC DNA]</scope>
    <source>
        <strain evidence="2 3">DSM 105784</strain>
    </source>
</reference>
<dbReference type="InterPro" id="IPR003870">
    <property type="entry name" value="DUF222"/>
</dbReference>
<sequence length="475" mass="51696">MEDIGDAIGRMRQLHTELTALAGLPLSAVTDEQLCEFTVEAENAGRLADAVRAAAAGEVAERSRRELGGDGLASRLGHGKAVLLLSYLTKVSNAEAARRLKLGQATRCRQAFGGQALPPLYPRISEALAVGEIGVESAARIVQCMDQARATATEEQVAAAEAELVDAARDANADDIAVQARVWREFLDPDGAEPRDERLYRKRAFRLGRERDGLTPFSGELEPLAAALITAAFDEAFTARRPRFLADGDEPSHEVDLLPGDVDDLAALEAEVATDDRTREQRQYDVFTGLLTAGVRATGTEPGGMRSTAQVTAVITLDDLRAGTGVGWVDGIDEPVSARTIQQLVCATGYATQVLGDDGEVLYLSRHRRLFSWQQLRAMLVRDGGCVWPGCHARPAECDAHHVLHWEADDGPTDIDNGALLCRFHHTMIHSSAYRMRMIHGKPHLLAPSWIDPAQRWIPLGKSRIARLNLLRKTG</sequence>
<evidence type="ECO:0000259" key="1">
    <source>
        <dbReference type="SMART" id="SM00507"/>
    </source>
</evidence>
<evidence type="ECO:0000313" key="2">
    <source>
        <dbReference type="EMBL" id="MBB5844832.1"/>
    </source>
</evidence>
<dbReference type="AlphaFoldDB" id="A0A841ASB0"/>
<dbReference type="Pfam" id="PF02720">
    <property type="entry name" value="DUF222"/>
    <property type="match status" value="1"/>
</dbReference>
<evidence type="ECO:0000313" key="3">
    <source>
        <dbReference type="Proteomes" id="UP000536685"/>
    </source>
</evidence>
<feature type="domain" description="HNH nuclease" evidence="1">
    <location>
        <begin position="375"/>
        <end position="427"/>
    </location>
</feature>
<keyword evidence="3" id="KW-1185">Reference proteome</keyword>
<accession>A0A841ASB0</accession>
<proteinExistence type="predicted"/>
<dbReference type="InterPro" id="IPR003615">
    <property type="entry name" value="HNH_nuc"/>
</dbReference>
<protein>
    <recommendedName>
        <fullName evidence="1">HNH nuclease domain-containing protein</fullName>
    </recommendedName>
</protein>
<organism evidence="2 3">
    <name type="scientific">Conyzicola lurida</name>
    <dbReference type="NCBI Taxonomy" id="1172621"/>
    <lineage>
        <taxon>Bacteria</taxon>
        <taxon>Bacillati</taxon>
        <taxon>Actinomycetota</taxon>
        <taxon>Actinomycetes</taxon>
        <taxon>Micrococcales</taxon>
        <taxon>Microbacteriaceae</taxon>
        <taxon>Conyzicola</taxon>
    </lineage>
</organism>
<gene>
    <name evidence="2" type="ORF">HD599_003155</name>
</gene>
<dbReference type="CDD" id="cd00085">
    <property type="entry name" value="HNHc"/>
    <property type="match status" value="1"/>
</dbReference>
<dbReference type="RefSeq" id="WP_184239368.1">
    <property type="nucleotide sequence ID" value="NZ_JACHMJ010000001.1"/>
</dbReference>
<dbReference type="Proteomes" id="UP000536685">
    <property type="component" value="Unassembled WGS sequence"/>
</dbReference>
<comment type="caution">
    <text evidence="2">The sequence shown here is derived from an EMBL/GenBank/DDBJ whole genome shotgun (WGS) entry which is preliminary data.</text>
</comment>
<dbReference type="SMART" id="SM00507">
    <property type="entry name" value="HNHc"/>
    <property type="match status" value="1"/>
</dbReference>
<dbReference type="EMBL" id="JACHMJ010000001">
    <property type="protein sequence ID" value="MBB5844832.1"/>
    <property type="molecule type" value="Genomic_DNA"/>
</dbReference>